<sequence>MSNFLEPVDVCGCGDEGYLSIRTLPVDLAHGVGQIHRVPVYHCRSNTCPEYTVPDAVARRLEILAEEMEAERSLEKEFNWTDPDRRNRDRDPGGRKDARESLVQAFTLKFISREYEDARVVFVAPGQSVFLQSVPDPTEFYLLRYEPEEGAADAKFSVSKFYADDPILDFAAFAVGEPDGVFLKELALLALEEVEDALLDEFGPVKG</sequence>
<feature type="region of interest" description="Disordered" evidence="1">
    <location>
        <begin position="75"/>
        <end position="96"/>
    </location>
</feature>
<proteinExistence type="predicted"/>
<dbReference type="Proteomes" id="UP000836597">
    <property type="component" value="Chromosome"/>
</dbReference>
<dbReference type="EMBL" id="CDGJ01000005">
    <property type="protein sequence ID" value="CEJ05956.1"/>
    <property type="molecule type" value="Genomic_DNA"/>
</dbReference>
<dbReference type="Proteomes" id="UP001071230">
    <property type="component" value="Unassembled WGS sequence"/>
</dbReference>
<evidence type="ECO:0000313" key="3">
    <source>
        <dbReference type="EMBL" id="CEJ05956.1"/>
    </source>
</evidence>
<reference evidence="2" key="2">
    <citation type="submission" date="2020-01" db="EMBL/GenBank/DDBJ databases">
        <authorList>
            <person name="Hornung B."/>
        </authorList>
    </citation>
    <scope>NUCLEOTIDE SEQUENCE</scope>
    <source>
        <strain evidence="2">PacBioINE</strain>
    </source>
</reference>
<protein>
    <submittedName>
        <fullName evidence="2">Uncharacterized protein</fullName>
    </submittedName>
</protein>
<dbReference type="KEGG" id="aacx:DEACI_3176"/>
<organism evidence="2">
    <name type="scientific">Acididesulfobacillus acetoxydans</name>
    <dbReference type="NCBI Taxonomy" id="1561005"/>
    <lineage>
        <taxon>Bacteria</taxon>
        <taxon>Bacillati</taxon>
        <taxon>Bacillota</taxon>
        <taxon>Clostridia</taxon>
        <taxon>Eubacteriales</taxon>
        <taxon>Peptococcaceae</taxon>
        <taxon>Acididesulfobacillus</taxon>
    </lineage>
</organism>
<keyword evidence="4" id="KW-1185">Reference proteome</keyword>
<gene>
    <name evidence="3" type="ORF">DEACI_0376</name>
    <name evidence="2" type="ORF">DEACI_3176</name>
</gene>
<evidence type="ECO:0000313" key="4">
    <source>
        <dbReference type="Proteomes" id="UP001071230"/>
    </source>
</evidence>
<evidence type="ECO:0000256" key="1">
    <source>
        <dbReference type="SAM" id="MobiDB-lite"/>
    </source>
</evidence>
<evidence type="ECO:0000313" key="2">
    <source>
        <dbReference type="EMBL" id="CAA7602501.1"/>
    </source>
</evidence>
<accession>A0A8S0X0C4</accession>
<dbReference type="AlphaFoldDB" id="A0A8S0X0C4"/>
<dbReference type="EMBL" id="LR746496">
    <property type="protein sequence ID" value="CAA7602501.1"/>
    <property type="molecule type" value="Genomic_DNA"/>
</dbReference>
<name>A0A8S0X0C4_9FIRM</name>
<reference evidence="3" key="1">
    <citation type="submission" date="2014-11" db="EMBL/GenBank/DDBJ databases">
        <authorList>
            <person name="Hornung B.V."/>
        </authorList>
    </citation>
    <scope>NUCLEOTIDE SEQUENCE</scope>
    <source>
        <strain evidence="3">INE</strain>
    </source>
</reference>